<evidence type="ECO:0000256" key="1">
    <source>
        <dbReference type="ARBA" id="ARBA00022491"/>
    </source>
</evidence>
<dbReference type="GO" id="GO:0003700">
    <property type="term" value="F:DNA-binding transcription factor activity"/>
    <property type="evidence" value="ECO:0007669"/>
    <property type="project" value="InterPro"/>
</dbReference>
<keyword evidence="4" id="KW-0804">Transcription</keyword>
<dbReference type="InterPro" id="IPR047057">
    <property type="entry name" value="MerR_fam"/>
</dbReference>
<dbReference type="InterPro" id="IPR009061">
    <property type="entry name" value="DNA-bd_dom_put_sf"/>
</dbReference>
<dbReference type="EMBL" id="CP006905">
    <property type="protein sequence ID" value="AIY83005.1"/>
    <property type="molecule type" value="Genomic_DNA"/>
</dbReference>
<keyword evidence="5" id="KW-0175">Coiled coil</keyword>
<keyword evidence="8" id="KW-1185">Reference proteome</keyword>
<dbReference type="Proteomes" id="UP000030635">
    <property type="component" value="Chromosome"/>
</dbReference>
<dbReference type="RefSeq" id="WP_039313823.1">
    <property type="nucleotide sequence ID" value="NZ_CP006905.1"/>
</dbReference>
<evidence type="ECO:0000256" key="5">
    <source>
        <dbReference type="SAM" id="Coils"/>
    </source>
</evidence>
<dbReference type="OrthoDB" id="9811174at2"/>
<dbReference type="Gene3D" id="1.10.1660.10">
    <property type="match status" value="1"/>
</dbReference>
<proteinExistence type="predicted"/>
<dbReference type="PANTHER" id="PTHR30204">
    <property type="entry name" value="REDOX-CYCLING DRUG-SENSING TRANSCRIPTIONAL ACTIVATOR SOXR"/>
    <property type="match status" value="1"/>
</dbReference>
<organism evidence="7 8">
    <name type="scientific">Clostridium baratii str. Sullivan</name>
    <dbReference type="NCBI Taxonomy" id="1415775"/>
    <lineage>
        <taxon>Bacteria</taxon>
        <taxon>Bacillati</taxon>
        <taxon>Bacillota</taxon>
        <taxon>Clostridia</taxon>
        <taxon>Eubacteriales</taxon>
        <taxon>Clostridiaceae</taxon>
        <taxon>Clostridium</taxon>
    </lineage>
</organism>
<feature type="domain" description="HTH merR-type" evidence="6">
    <location>
        <begin position="1"/>
        <end position="71"/>
    </location>
</feature>
<keyword evidence="2" id="KW-0805">Transcription regulation</keyword>
<evidence type="ECO:0000259" key="6">
    <source>
        <dbReference type="PROSITE" id="PS50937"/>
    </source>
</evidence>
<accession>A0A0A7FVN8</accession>
<dbReference type="SUPFAM" id="SSF46955">
    <property type="entry name" value="Putative DNA-binding domain"/>
    <property type="match status" value="1"/>
</dbReference>
<dbReference type="SMART" id="SM00422">
    <property type="entry name" value="HTH_MERR"/>
    <property type="match status" value="1"/>
</dbReference>
<evidence type="ECO:0000256" key="4">
    <source>
        <dbReference type="ARBA" id="ARBA00023163"/>
    </source>
</evidence>
<dbReference type="CDD" id="cd01109">
    <property type="entry name" value="HTH_YyaN"/>
    <property type="match status" value="1"/>
</dbReference>
<dbReference type="GO" id="GO:0003677">
    <property type="term" value="F:DNA binding"/>
    <property type="evidence" value="ECO:0007669"/>
    <property type="project" value="UniProtKB-KW"/>
</dbReference>
<dbReference type="PROSITE" id="PS50937">
    <property type="entry name" value="HTH_MERR_2"/>
    <property type="match status" value="1"/>
</dbReference>
<reference evidence="7 8" key="1">
    <citation type="journal article" date="2015" name="Infect. Genet. Evol.">
        <title>Genomic sequences of six botulinum neurotoxin-producing strains representing three clostridial species illustrate the mobility and diversity of botulinum neurotoxin genes.</title>
        <authorList>
            <person name="Smith T.J."/>
            <person name="Hill K.K."/>
            <person name="Xie G."/>
            <person name="Foley B.T."/>
            <person name="Williamson C.H."/>
            <person name="Foster J.T."/>
            <person name="Johnson S.L."/>
            <person name="Chertkov O."/>
            <person name="Teshima H."/>
            <person name="Gibbons H.S."/>
            <person name="Johnsky L.A."/>
            <person name="Karavis M.A."/>
            <person name="Smith L.A."/>
        </authorList>
    </citation>
    <scope>NUCLEOTIDE SEQUENCE [LARGE SCALE GENOMIC DNA]</scope>
    <source>
        <strain evidence="7 8">Sullivan</strain>
    </source>
</reference>
<evidence type="ECO:0000313" key="7">
    <source>
        <dbReference type="EMBL" id="AIY83005.1"/>
    </source>
</evidence>
<dbReference type="Pfam" id="PF13411">
    <property type="entry name" value="MerR_1"/>
    <property type="match status" value="1"/>
</dbReference>
<protein>
    <submittedName>
        <fullName evidence="7">MerR regulatory family protein</fullName>
    </submittedName>
</protein>
<evidence type="ECO:0000313" key="8">
    <source>
        <dbReference type="Proteomes" id="UP000030635"/>
    </source>
</evidence>
<dbReference type="AlphaFoldDB" id="A0A0A7FVN8"/>
<dbReference type="HOGENOM" id="CLU_060077_8_0_9"/>
<evidence type="ECO:0000256" key="3">
    <source>
        <dbReference type="ARBA" id="ARBA00023125"/>
    </source>
</evidence>
<dbReference type="PANTHER" id="PTHR30204:SF69">
    <property type="entry name" value="MERR-FAMILY TRANSCRIPTIONAL REGULATOR"/>
    <property type="match status" value="1"/>
</dbReference>
<keyword evidence="1" id="KW-0678">Repressor</keyword>
<evidence type="ECO:0000256" key="2">
    <source>
        <dbReference type="ARBA" id="ARBA00023015"/>
    </source>
</evidence>
<name>A0A0A7FVN8_9CLOT</name>
<keyword evidence="3" id="KW-0238">DNA-binding</keyword>
<gene>
    <name evidence="7" type="ORF">U729_1776</name>
</gene>
<dbReference type="eggNOG" id="COG0789">
    <property type="taxonomic scope" value="Bacteria"/>
</dbReference>
<dbReference type="InterPro" id="IPR000551">
    <property type="entry name" value="MerR-type_HTH_dom"/>
</dbReference>
<feature type="coiled-coil region" evidence="5">
    <location>
        <begin position="90"/>
        <end position="117"/>
    </location>
</feature>
<dbReference type="KEGG" id="cbv:U729_1776"/>
<sequence length="139" mass="16571">MEYTIKEVSEKTNLPAYTIRYYEKEGLLPTIKRDDSGNRVFSSEDLEWILTICCLKNTGMHIKDIKTYMELKKEGDSTLEVRRKIVNKHKNYIENEIAKLKEELQKINRKVEYYDIACKDGTEKLVKNKCNFQRIRIKE</sequence>
<dbReference type="STRING" id="1561.NPD11_1243"/>